<dbReference type="PANTHER" id="PTHR10663">
    <property type="entry name" value="GUANYL-NUCLEOTIDE EXCHANGE FACTOR"/>
    <property type="match status" value="1"/>
</dbReference>
<reference evidence="3" key="1">
    <citation type="submission" date="2025-08" db="UniProtKB">
        <authorList>
            <consortium name="Ensembl"/>
        </authorList>
    </citation>
    <scope>IDENTIFICATION</scope>
</reference>
<dbReference type="GeneTree" id="ENSGT00940000168266"/>
<dbReference type="Ensembl" id="ENSPMAT00000005788.1">
    <property type="protein sequence ID" value="ENSPMAP00000005763.1"/>
    <property type="gene ID" value="ENSPMAG00000005219.1"/>
</dbReference>
<dbReference type="PANTHER" id="PTHR10663:SF344">
    <property type="entry name" value="BREFELDIN A-INHIBITED GUANINE NUCLEOTIDE-EXCHANGE PROTEIN 3"/>
    <property type="match status" value="1"/>
</dbReference>
<dbReference type="STRING" id="7757.ENSPMAP00000005763"/>
<dbReference type="AlphaFoldDB" id="S4RKN0"/>
<accession>S4RKN0</accession>
<dbReference type="InterPro" id="IPR015403">
    <property type="entry name" value="Mon2/Sec7/BIG1-like_HDS"/>
</dbReference>
<dbReference type="HOGENOM" id="CLU_362330_0_0_1"/>
<organism evidence="3">
    <name type="scientific">Petromyzon marinus</name>
    <name type="common">Sea lamprey</name>
    <dbReference type="NCBI Taxonomy" id="7757"/>
    <lineage>
        <taxon>Eukaryota</taxon>
        <taxon>Metazoa</taxon>
        <taxon>Chordata</taxon>
        <taxon>Craniata</taxon>
        <taxon>Vertebrata</taxon>
        <taxon>Cyclostomata</taxon>
        <taxon>Hyperoartia</taxon>
        <taxon>Petromyzontiformes</taxon>
        <taxon>Petromyzontidae</taxon>
        <taxon>Petromyzon</taxon>
    </lineage>
</organism>
<evidence type="ECO:0000259" key="2">
    <source>
        <dbReference type="Pfam" id="PF09324"/>
    </source>
</evidence>
<dbReference type="InterPro" id="IPR016024">
    <property type="entry name" value="ARM-type_fold"/>
</dbReference>
<proteinExistence type="predicted"/>
<dbReference type="OMA" id="SHAYWEE"/>
<dbReference type="Pfam" id="PF09324">
    <property type="entry name" value="Sec7-like_HDS"/>
    <property type="match status" value="1"/>
</dbReference>
<feature type="region of interest" description="Disordered" evidence="1">
    <location>
        <begin position="687"/>
        <end position="733"/>
    </location>
</feature>
<feature type="domain" description="Mon2/Sec7/BIG1-like HDS" evidence="2">
    <location>
        <begin position="77"/>
        <end position="142"/>
    </location>
</feature>
<evidence type="ECO:0000256" key="1">
    <source>
        <dbReference type="SAM" id="MobiDB-lite"/>
    </source>
</evidence>
<protein>
    <recommendedName>
        <fullName evidence="2">Mon2/Sec7/BIG1-like HDS domain-containing protein</fullName>
    </recommendedName>
</protein>
<reference evidence="3" key="2">
    <citation type="submission" date="2025-09" db="UniProtKB">
        <authorList>
            <consortium name="Ensembl"/>
        </authorList>
    </citation>
    <scope>IDENTIFICATION</scope>
</reference>
<name>S4RKN0_PETMA</name>
<dbReference type="SUPFAM" id="SSF48371">
    <property type="entry name" value="ARM repeat"/>
    <property type="match status" value="1"/>
</dbReference>
<sequence>GVARSTQGRRSALHLFRLGDTMLRVVRDSRRPLLHLFRTWAVVAPHLVEAACHKERHVSQKAVSFLHDILTEVLSSRSELPHFHMGEALFRPFQHIMQLELCDEDVQDQVITSIGELVEACASRIQSGWRPLFGALRTVHASRPDAKEYLIGEYTMGKSRAPVFDVFEAFLSTDSVQVFANAAVDCILCLIKFVQGLGEGDGRESCSNTQGSSGYSSLGLCLPALDYLRQCSQLLSKIYEMPSRPMFHGAHLAGLTLHGAETGTGTSEDSLDTPETPGEFDDGSGLVCVWSLLLEHLASAVSACPRQNQPPTLSLLFYLLRAVAHLPEGPKFGMYAVTHLLLPVMTLWLQRSHSSHAYWEEAAANFKHAIGLCSELVVEHVHNFTQMEIGFEGMVSAMLRQLFRLLVACISEPAEAISRVGCSCIRYLLVSAGPVFTDEMWKLACSALQDAFAATLQPVKRCSNELSTCTTASRSHHLISVEIRVARPSMHTPALIRIAPYCDRCARPQVFLLESQCVAKTPSSKEGLEHAQSCVLIIEVLSNISAARHTKRCPNFEAVLVRLLSHQVLLQNLLELLLLDEPAAPPGSGSLLQVVTSAPFLRHISMLNLSLVFDLLLDSYRAARDFDTRPGLKYLLMKVSGMGAPANLYRQAAMSLGVYGQALLAALQLLARDDLSAEQVKRIVAELEQEDNESSDSSLASPSDEDHQQQQQQQQEEEDEEDEQPHRRAPSLGVQPANNADWCWLVKRLHRLCLELCQTYIQMHLDLEGAAD</sequence>
<evidence type="ECO:0000313" key="3">
    <source>
        <dbReference type="Ensembl" id="ENSPMAP00000005763.1"/>
    </source>
</evidence>